<protein>
    <submittedName>
        <fullName evidence="1">Uncharacterized protein</fullName>
    </submittedName>
</protein>
<dbReference type="KEGG" id="sbz:A464_2521"/>
<dbReference type="AlphaFoldDB" id="S5MSL9"/>
<organism evidence="1 2">
    <name type="scientific">Salmonella bongori N268-08</name>
    <dbReference type="NCBI Taxonomy" id="1197719"/>
    <lineage>
        <taxon>Bacteria</taxon>
        <taxon>Pseudomonadati</taxon>
        <taxon>Pseudomonadota</taxon>
        <taxon>Gammaproteobacteria</taxon>
        <taxon>Enterobacterales</taxon>
        <taxon>Enterobacteriaceae</taxon>
        <taxon>Salmonella</taxon>
    </lineage>
</organism>
<reference evidence="1 2" key="1">
    <citation type="submission" date="2013-07" db="EMBL/GenBank/DDBJ databases">
        <title>Genome sequence of Salmonella bongori N268-08 - a rare clinical isolate.</title>
        <authorList>
            <person name="Marti R."/>
            <person name="Hagens S."/>
            <person name="Loessner M.J."/>
            <person name="Klumpp J."/>
        </authorList>
    </citation>
    <scope>NUCLEOTIDE SEQUENCE [LARGE SCALE GENOMIC DNA]</scope>
    <source>
        <strain evidence="1 2">N268-08</strain>
    </source>
</reference>
<dbReference type="HOGENOM" id="CLU_2939042_0_0_6"/>
<evidence type="ECO:0000313" key="1">
    <source>
        <dbReference type="EMBL" id="AGR59706.1"/>
    </source>
</evidence>
<dbReference type="EMBL" id="CP006608">
    <property type="protein sequence ID" value="AGR59706.1"/>
    <property type="molecule type" value="Genomic_DNA"/>
</dbReference>
<gene>
    <name evidence="1" type="ORF">A464_2521</name>
</gene>
<sequence>MIVPVKLMVPLFAAATDENTTAEASTPQINTFLILTPFFILHRCQQIKSGAVKEHDYINF</sequence>
<evidence type="ECO:0000313" key="2">
    <source>
        <dbReference type="Proteomes" id="UP000015042"/>
    </source>
</evidence>
<name>S5MSL9_SALBN</name>
<dbReference type="PATRIC" id="fig|1197719.3.peg.2514"/>
<dbReference type="Proteomes" id="UP000015042">
    <property type="component" value="Chromosome"/>
</dbReference>
<proteinExistence type="predicted"/>
<accession>S5MSL9</accession>